<dbReference type="PANTHER" id="PTHR12215">
    <property type="entry name" value="PHOSPHOPANTETHEINE TRANSFERASE"/>
    <property type="match status" value="1"/>
</dbReference>
<comment type="similarity">
    <text evidence="1">Belongs to the P-Pant transferase superfamily. Gsp/Sfp/HetI/AcpT family.</text>
</comment>
<dbReference type="GO" id="GO:0000287">
    <property type="term" value="F:magnesium ion binding"/>
    <property type="evidence" value="ECO:0007669"/>
    <property type="project" value="InterPro"/>
</dbReference>
<dbReference type="Proteomes" id="UP001299608">
    <property type="component" value="Unassembled WGS sequence"/>
</dbReference>
<evidence type="ECO:0000259" key="3">
    <source>
        <dbReference type="Pfam" id="PF01648"/>
    </source>
</evidence>
<dbReference type="Pfam" id="PF22624">
    <property type="entry name" value="AASDHPPT_N"/>
    <property type="match status" value="1"/>
</dbReference>
<evidence type="ECO:0000313" key="6">
    <source>
        <dbReference type="Proteomes" id="UP001299608"/>
    </source>
</evidence>
<reference evidence="5" key="1">
    <citation type="submission" date="2022-01" db="EMBL/GenBank/DDBJ databases">
        <title>Collection of gut derived symbiotic bacterial strains cultured from healthy donors.</title>
        <authorList>
            <person name="Lin H."/>
            <person name="Kohout C."/>
            <person name="Waligurski E."/>
            <person name="Pamer E.G."/>
        </authorList>
    </citation>
    <scope>NUCLEOTIDE SEQUENCE</scope>
    <source>
        <strain evidence="5">DFI.6.55</strain>
    </source>
</reference>
<comment type="caution">
    <text evidence="5">The sequence shown here is derived from an EMBL/GenBank/DDBJ whole genome shotgun (WGS) entry which is preliminary data.</text>
</comment>
<dbReference type="RefSeq" id="WP_166433761.1">
    <property type="nucleotide sequence ID" value="NZ_JAKNGE010000015.1"/>
</dbReference>
<name>A0AAW5BRM9_9FIRM</name>
<dbReference type="AlphaFoldDB" id="A0AAW5BRM9"/>
<dbReference type="InterPro" id="IPR055066">
    <property type="entry name" value="AASDHPPT_N"/>
</dbReference>
<protein>
    <submittedName>
        <fullName evidence="5">4'-phosphopantetheinyl transferase superfamily protein</fullName>
    </submittedName>
</protein>
<dbReference type="GO" id="GO:0008897">
    <property type="term" value="F:holo-[acyl-carrier-protein] synthase activity"/>
    <property type="evidence" value="ECO:0007669"/>
    <property type="project" value="InterPro"/>
</dbReference>
<dbReference type="GO" id="GO:0005829">
    <property type="term" value="C:cytosol"/>
    <property type="evidence" value="ECO:0007669"/>
    <property type="project" value="TreeGrafter"/>
</dbReference>
<dbReference type="Gene3D" id="3.90.470.20">
    <property type="entry name" value="4'-phosphopantetheinyl transferase domain"/>
    <property type="match status" value="2"/>
</dbReference>
<sequence>MELAEVYVLDTKNVDDITVQQIWEKVSEQRREKVRKYRFRKDAVLSICGEMLIRYGYSKYFGSDMPITFRKNTYGKEYVREVDNFYFNLSHSGHYVICAVAKTEVGVDIEEIRQNLELDISRFFHPKEHCAIMQARAEQQIPLFFQYWTAKESYIKYRGMGLSLELSSFYYNKGKIYTKGEIPKGTITFYNAIPHYQIALCTSLYEKQNQLFVVSVKELF</sequence>
<organism evidence="5 6">
    <name type="scientific">Enterocloster aldenensis</name>
    <dbReference type="NCBI Taxonomy" id="358742"/>
    <lineage>
        <taxon>Bacteria</taxon>
        <taxon>Bacillati</taxon>
        <taxon>Bacillota</taxon>
        <taxon>Clostridia</taxon>
        <taxon>Lachnospirales</taxon>
        <taxon>Lachnospiraceae</taxon>
        <taxon>Enterocloster</taxon>
    </lineage>
</organism>
<dbReference type="PANTHER" id="PTHR12215:SF10">
    <property type="entry name" value="L-AMINOADIPATE-SEMIALDEHYDE DEHYDROGENASE-PHOSPHOPANTETHEINYL TRANSFERASE"/>
    <property type="match status" value="1"/>
</dbReference>
<dbReference type="SUPFAM" id="SSF56214">
    <property type="entry name" value="4'-phosphopantetheinyl transferase"/>
    <property type="match status" value="2"/>
</dbReference>
<gene>
    <name evidence="5" type="ORF">L0N08_13680</name>
</gene>
<evidence type="ECO:0000256" key="1">
    <source>
        <dbReference type="ARBA" id="ARBA00010990"/>
    </source>
</evidence>
<accession>A0AAW5BRM9</accession>
<evidence type="ECO:0000259" key="4">
    <source>
        <dbReference type="Pfam" id="PF22624"/>
    </source>
</evidence>
<dbReference type="EMBL" id="JAKNGE010000015">
    <property type="protein sequence ID" value="MCG4746467.1"/>
    <property type="molecule type" value="Genomic_DNA"/>
</dbReference>
<dbReference type="InterPro" id="IPR008278">
    <property type="entry name" value="4-PPantetheinyl_Trfase_dom"/>
</dbReference>
<proteinExistence type="inferred from homology"/>
<keyword evidence="2 5" id="KW-0808">Transferase</keyword>
<evidence type="ECO:0000313" key="5">
    <source>
        <dbReference type="EMBL" id="MCG4746467.1"/>
    </source>
</evidence>
<feature type="domain" description="4'-phosphopantetheinyl transferase N-terminal" evidence="4">
    <location>
        <begin position="21"/>
        <end position="100"/>
    </location>
</feature>
<evidence type="ECO:0000256" key="2">
    <source>
        <dbReference type="ARBA" id="ARBA00022679"/>
    </source>
</evidence>
<dbReference type="GO" id="GO:0019878">
    <property type="term" value="P:lysine biosynthetic process via aminoadipic acid"/>
    <property type="evidence" value="ECO:0007669"/>
    <property type="project" value="TreeGrafter"/>
</dbReference>
<feature type="domain" description="4'-phosphopantetheinyl transferase" evidence="3">
    <location>
        <begin position="105"/>
        <end position="169"/>
    </location>
</feature>
<dbReference type="Pfam" id="PF01648">
    <property type="entry name" value="ACPS"/>
    <property type="match status" value="1"/>
</dbReference>
<dbReference type="InterPro" id="IPR050559">
    <property type="entry name" value="P-Pant_transferase_sf"/>
</dbReference>
<dbReference type="InterPro" id="IPR037143">
    <property type="entry name" value="4-PPantetheinyl_Trfase_dom_sf"/>
</dbReference>